<name>A0AAN9AU45_9CAEN</name>
<feature type="binding site" evidence="11">
    <location>
        <position position="62"/>
    </location>
    <ligand>
        <name>Zn(2+)</name>
        <dbReference type="ChEBI" id="CHEBI:29105"/>
        <note>catalytic</note>
    </ligand>
</feature>
<dbReference type="GO" id="GO:0005829">
    <property type="term" value="C:cytosol"/>
    <property type="evidence" value="ECO:0007669"/>
    <property type="project" value="TreeGrafter"/>
</dbReference>
<dbReference type="PANTHER" id="PTHR11644:SF2">
    <property type="entry name" value="CYTIDINE DEAMINASE"/>
    <property type="match status" value="1"/>
</dbReference>
<evidence type="ECO:0000256" key="5">
    <source>
        <dbReference type="ARBA" id="ARBA00022723"/>
    </source>
</evidence>
<evidence type="ECO:0000259" key="13">
    <source>
        <dbReference type="PROSITE" id="PS51747"/>
    </source>
</evidence>
<dbReference type="PROSITE" id="PS00903">
    <property type="entry name" value="CYT_DCMP_DEAMINASES_1"/>
    <property type="match status" value="1"/>
</dbReference>
<evidence type="ECO:0000256" key="9">
    <source>
        <dbReference type="ARBA" id="ARBA00049558"/>
    </source>
</evidence>
<evidence type="ECO:0000256" key="10">
    <source>
        <dbReference type="PIRSR" id="PIRSR606262-1"/>
    </source>
</evidence>
<keyword evidence="5 11" id="KW-0479">Metal-binding</keyword>
<feature type="domain" description="CMP/dCMP-type deaminase" evidence="13">
    <location>
        <begin position="10"/>
        <end position="137"/>
    </location>
</feature>
<feature type="active site" description="Proton donor" evidence="10">
    <location>
        <position position="64"/>
    </location>
</feature>
<keyword evidence="7 11" id="KW-0862">Zinc</keyword>
<protein>
    <recommendedName>
        <fullName evidence="4 12">Cytidine deaminase</fullName>
        <ecNumber evidence="4 12">3.5.4.5</ecNumber>
    </recommendedName>
    <alternativeName>
        <fullName evidence="8 12">Cytidine aminohydrolase</fullName>
    </alternativeName>
</protein>
<comment type="catalytic activity">
    <reaction evidence="12">
        <text>2'-deoxycytidine + H2O + H(+) = 2'-deoxyuridine + NH4(+)</text>
        <dbReference type="Rhea" id="RHEA:13433"/>
        <dbReference type="ChEBI" id="CHEBI:15377"/>
        <dbReference type="ChEBI" id="CHEBI:15378"/>
        <dbReference type="ChEBI" id="CHEBI:15698"/>
        <dbReference type="ChEBI" id="CHEBI:16450"/>
        <dbReference type="ChEBI" id="CHEBI:28938"/>
        <dbReference type="EC" id="3.5.4.5"/>
    </reaction>
</comment>
<dbReference type="Gene3D" id="3.40.140.10">
    <property type="entry name" value="Cytidine Deaminase, domain 2"/>
    <property type="match status" value="1"/>
</dbReference>
<evidence type="ECO:0000256" key="8">
    <source>
        <dbReference type="ARBA" id="ARBA00032005"/>
    </source>
</evidence>
<dbReference type="FunFam" id="3.40.140.10:FF:000008">
    <property type="entry name" value="Cytidine deaminase"/>
    <property type="match status" value="1"/>
</dbReference>
<accession>A0AAN9AU45</accession>
<dbReference type="CDD" id="cd01283">
    <property type="entry name" value="cytidine_deaminase"/>
    <property type="match status" value="1"/>
</dbReference>
<dbReference type="InterPro" id="IPR006262">
    <property type="entry name" value="Cyt_deam_tetra"/>
</dbReference>
<dbReference type="GO" id="GO:0042802">
    <property type="term" value="F:identical protein binding"/>
    <property type="evidence" value="ECO:0007669"/>
    <property type="project" value="UniProtKB-ARBA"/>
</dbReference>
<evidence type="ECO:0000256" key="2">
    <source>
        <dbReference type="ARBA" id="ARBA00003949"/>
    </source>
</evidence>
<organism evidence="14 15">
    <name type="scientific">Littorina saxatilis</name>
    <dbReference type="NCBI Taxonomy" id="31220"/>
    <lineage>
        <taxon>Eukaryota</taxon>
        <taxon>Metazoa</taxon>
        <taxon>Spiralia</taxon>
        <taxon>Lophotrochozoa</taxon>
        <taxon>Mollusca</taxon>
        <taxon>Gastropoda</taxon>
        <taxon>Caenogastropoda</taxon>
        <taxon>Littorinimorpha</taxon>
        <taxon>Littorinoidea</taxon>
        <taxon>Littorinidae</taxon>
        <taxon>Littorina</taxon>
    </lineage>
</organism>
<evidence type="ECO:0000256" key="6">
    <source>
        <dbReference type="ARBA" id="ARBA00022801"/>
    </source>
</evidence>
<dbReference type="NCBIfam" id="TIGR01354">
    <property type="entry name" value="cyt_deam_tetra"/>
    <property type="match status" value="1"/>
</dbReference>
<dbReference type="AlphaFoldDB" id="A0AAN9AU45"/>
<evidence type="ECO:0000256" key="7">
    <source>
        <dbReference type="ARBA" id="ARBA00022833"/>
    </source>
</evidence>
<keyword evidence="15" id="KW-1185">Reference proteome</keyword>
<evidence type="ECO:0000256" key="11">
    <source>
        <dbReference type="PIRSR" id="PIRSR606262-3"/>
    </source>
</evidence>
<dbReference type="PROSITE" id="PS51747">
    <property type="entry name" value="CYT_DCMP_DEAMINASES_2"/>
    <property type="match status" value="1"/>
</dbReference>
<dbReference type="EMBL" id="JBAMIC010000019">
    <property type="protein sequence ID" value="KAK7093345.1"/>
    <property type="molecule type" value="Genomic_DNA"/>
</dbReference>
<evidence type="ECO:0000256" key="1">
    <source>
        <dbReference type="ARBA" id="ARBA00001947"/>
    </source>
</evidence>
<dbReference type="GO" id="GO:0004126">
    <property type="term" value="F:cytidine deaminase activity"/>
    <property type="evidence" value="ECO:0007669"/>
    <property type="project" value="UniProtKB-UniRule"/>
</dbReference>
<dbReference type="GO" id="GO:0008270">
    <property type="term" value="F:zinc ion binding"/>
    <property type="evidence" value="ECO:0007669"/>
    <property type="project" value="UniProtKB-UniRule"/>
</dbReference>
<dbReference type="Proteomes" id="UP001374579">
    <property type="component" value="Unassembled WGS sequence"/>
</dbReference>
<feature type="binding site" evidence="11">
    <location>
        <position position="96"/>
    </location>
    <ligand>
        <name>Zn(2+)</name>
        <dbReference type="ChEBI" id="CHEBI:29105"/>
        <note>catalytic</note>
    </ligand>
</feature>
<dbReference type="InterPro" id="IPR016192">
    <property type="entry name" value="APOBEC/CMP_deaminase_Zn-bd"/>
</dbReference>
<dbReference type="PANTHER" id="PTHR11644">
    <property type="entry name" value="CYTIDINE DEAMINASE"/>
    <property type="match status" value="1"/>
</dbReference>
<comment type="similarity">
    <text evidence="3 12">Belongs to the cytidine and deoxycytidylate deaminase family.</text>
</comment>
<dbReference type="SUPFAM" id="SSF53927">
    <property type="entry name" value="Cytidine deaminase-like"/>
    <property type="match status" value="1"/>
</dbReference>
<evidence type="ECO:0000256" key="12">
    <source>
        <dbReference type="RuleBase" id="RU364006"/>
    </source>
</evidence>
<comment type="caution">
    <text evidence="14">The sequence shown here is derived from an EMBL/GenBank/DDBJ whole genome shotgun (WGS) entry which is preliminary data.</text>
</comment>
<reference evidence="14 15" key="1">
    <citation type="submission" date="2024-02" db="EMBL/GenBank/DDBJ databases">
        <title>Chromosome-scale genome assembly of the rough periwinkle Littorina saxatilis.</title>
        <authorList>
            <person name="De Jode A."/>
            <person name="Faria R."/>
            <person name="Formenti G."/>
            <person name="Sims Y."/>
            <person name="Smith T.P."/>
            <person name="Tracey A."/>
            <person name="Wood J.M.D."/>
            <person name="Zagrodzka Z.B."/>
            <person name="Johannesson K."/>
            <person name="Butlin R.K."/>
            <person name="Leder E.H."/>
        </authorList>
    </citation>
    <scope>NUCLEOTIDE SEQUENCE [LARGE SCALE GENOMIC DNA]</scope>
    <source>
        <strain evidence="14">Snail1</strain>
        <tissue evidence="14">Muscle</tissue>
    </source>
</reference>
<keyword evidence="6 12" id="KW-0378">Hydrolase</keyword>
<dbReference type="NCBIfam" id="NF004064">
    <property type="entry name" value="PRK05578.1"/>
    <property type="match status" value="1"/>
</dbReference>
<evidence type="ECO:0000256" key="3">
    <source>
        <dbReference type="ARBA" id="ARBA00006576"/>
    </source>
</evidence>
<dbReference type="GO" id="GO:0072527">
    <property type="term" value="P:pyrimidine-containing compound metabolic process"/>
    <property type="evidence" value="ECO:0007669"/>
    <property type="project" value="UniProtKB-ARBA"/>
</dbReference>
<comment type="catalytic activity">
    <reaction evidence="9 12">
        <text>cytidine + H2O + H(+) = uridine + NH4(+)</text>
        <dbReference type="Rhea" id="RHEA:16069"/>
        <dbReference type="ChEBI" id="CHEBI:15377"/>
        <dbReference type="ChEBI" id="CHEBI:15378"/>
        <dbReference type="ChEBI" id="CHEBI:16704"/>
        <dbReference type="ChEBI" id="CHEBI:17562"/>
        <dbReference type="ChEBI" id="CHEBI:28938"/>
        <dbReference type="EC" id="3.5.4.5"/>
    </reaction>
</comment>
<dbReference type="InterPro" id="IPR050202">
    <property type="entry name" value="Cyt/Deoxycyt_deaminase"/>
</dbReference>
<feature type="binding site" evidence="11">
    <location>
        <position position="99"/>
    </location>
    <ligand>
        <name>Zn(2+)</name>
        <dbReference type="ChEBI" id="CHEBI:29105"/>
        <note>catalytic</note>
    </ligand>
</feature>
<evidence type="ECO:0000256" key="4">
    <source>
        <dbReference type="ARBA" id="ARBA00012783"/>
    </source>
</evidence>
<comment type="function">
    <text evidence="2 12">This enzyme scavenges exogenous and endogenous cytidine and 2'-deoxycytidine for UMP synthesis.</text>
</comment>
<evidence type="ECO:0000313" key="15">
    <source>
        <dbReference type="Proteomes" id="UP001374579"/>
    </source>
</evidence>
<dbReference type="EC" id="3.5.4.5" evidence="4 12"/>
<evidence type="ECO:0000313" key="14">
    <source>
        <dbReference type="EMBL" id="KAK7093345.1"/>
    </source>
</evidence>
<proteinExistence type="inferred from homology"/>
<comment type="cofactor">
    <cofactor evidence="1 11 12">
        <name>Zn(2+)</name>
        <dbReference type="ChEBI" id="CHEBI:29105"/>
    </cofactor>
</comment>
<dbReference type="InterPro" id="IPR016193">
    <property type="entry name" value="Cytidine_deaminase-like"/>
</dbReference>
<dbReference type="GO" id="GO:0055086">
    <property type="term" value="P:nucleobase-containing small molecule metabolic process"/>
    <property type="evidence" value="ECO:0007669"/>
    <property type="project" value="UniProtKB-ARBA"/>
</dbReference>
<gene>
    <name evidence="14" type="ORF">V1264_007116</name>
</gene>
<dbReference type="Pfam" id="PF00383">
    <property type="entry name" value="dCMP_cyt_deam_1"/>
    <property type="match status" value="1"/>
</dbReference>
<sequence>MSHKTNCSKEEEALLLEKCQEAKRHSYSPYSHFPVGAALLTKQGKLYTGCNVENAASPACACAERITIVKAVSEGHKEFKAIAISSNLSDSFISPCGGCRQVMAEFSLDMTVYMTKADGSFLTRTVDELLPFAFTPVRMKENRLDDASTCPNPGRDS</sequence>
<dbReference type="InterPro" id="IPR002125">
    <property type="entry name" value="CMP_dCMP_dom"/>
</dbReference>